<reference evidence="6 7" key="1">
    <citation type="submission" date="2020-07" db="EMBL/GenBank/DDBJ databases">
        <title>Sequencing the genomes of 1000 actinobacteria strains.</title>
        <authorList>
            <person name="Klenk H.-P."/>
        </authorList>
    </citation>
    <scope>NUCLEOTIDE SEQUENCE [LARGE SCALE GENOMIC DNA]</scope>
    <source>
        <strain evidence="6 7">DSM 44442</strain>
    </source>
</reference>
<dbReference type="Pfam" id="PF02633">
    <property type="entry name" value="Creatininase"/>
    <property type="match status" value="1"/>
</dbReference>
<sequence>MSAAPGGHRLAEMTTVEAEHAVTASPLVLVPAGAFEQHGPGLPLATDLVRAESVVQRVADRLRGRAVIGPSLPVGVSPHHLAFAGTISLSTTVFRALVREYLDGLYRHGWRKVLVITGHGGNNAALTTIAQDLLADLPDLEFAWTPLTPLAGDIVAGMATSEVHGHSGEAETAQMLHLAPELVRDDRLAPGTTELSELDGLARLARRPGHPVTQVRYDRLSAGGVLGDPCTARPEDGAAIVAAIVDRVTDYAEEWLKV</sequence>
<comment type="cofactor">
    <cofactor evidence="1">
        <name>Zn(2+)</name>
        <dbReference type="ChEBI" id="CHEBI:29105"/>
    </cofactor>
</comment>
<dbReference type="GO" id="GO:0009231">
    <property type="term" value="P:riboflavin biosynthetic process"/>
    <property type="evidence" value="ECO:0007669"/>
    <property type="project" value="TreeGrafter"/>
</dbReference>
<comment type="caution">
    <text evidence="6">The sequence shown here is derived from an EMBL/GenBank/DDBJ whole genome shotgun (WGS) entry which is preliminary data.</text>
</comment>
<keyword evidence="4" id="KW-0862">Zinc</keyword>
<organism evidence="6 7">
    <name type="scientific">Nocardiopsis aegyptia</name>
    <dbReference type="NCBI Taxonomy" id="220378"/>
    <lineage>
        <taxon>Bacteria</taxon>
        <taxon>Bacillati</taxon>
        <taxon>Actinomycetota</taxon>
        <taxon>Actinomycetes</taxon>
        <taxon>Streptosporangiales</taxon>
        <taxon>Nocardiopsidaceae</taxon>
        <taxon>Nocardiopsis</taxon>
    </lineage>
</organism>
<comment type="similarity">
    <text evidence="5">Belongs to the creatininase superfamily.</text>
</comment>
<evidence type="ECO:0000256" key="2">
    <source>
        <dbReference type="ARBA" id="ARBA00022723"/>
    </source>
</evidence>
<dbReference type="PANTHER" id="PTHR35005">
    <property type="entry name" value="3-DEHYDRO-SCYLLO-INOSOSE HYDROLASE"/>
    <property type="match status" value="1"/>
</dbReference>
<dbReference type="EC" id="3.5.2.10" evidence="6"/>
<name>A0A7Z0ESR3_9ACTN</name>
<dbReference type="RefSeq" id="WP_179827469.1">
    <property type="nucleotide sequence ID" value="NZ_JACCFS010000001.1"/>
</dbReference>
<dbReference type="GO" id="GO:0016811">
    <property type="term" value="F:hydrolase activity, acting on carbon-nitrogen (but not peptide) bonds, in linear amides"/>
    <property type="evidence" value="ECO:0007669"/>
    <property type="project" value="TreeGrafter"/>
</dbReference>
<evidence type="ECO:0000256" key="5">
    <source>
        <dbReference type="ARBA" id="ARBA00024029"/>
    </source>
</evidence>
<keyword evidence="7" id="KW-1185">Reference proteome</keyword>
<evidence type="ECO:0000313" key="6">
    <source>
        <dbReference type="EMBL" id="NYJ37071.1"/>
    </source>
</evidence>
<dbReference type="PANTHER" id="PTHR35005:SF1">
    <property type="entry name" value="2-AMINO-5-FORMYLAMINO-6-RIBOSYLAMINOPYRIMIDIN-4(3H)-ONE 5'-MONOPHOSPHATE DEFORMYLASE"/>
    <property type="match status" value="1"/>
</dbReference>
<accession>A0A7Z0ESR3</accession>
<dbReference type="Proteomes" id="UP000572051">
    <property type="component" value="Unassembled WGS sequence"/>
</dbReference>
<dbReference type="GO" id="GO:0046872">
    <property type="term" value="F:metal ion binding"/>
    <property type="evidence" value="ECO:0007669"/>
    <property type="project" value="UniProtKB-KW"/>
</dbReference>
<dbReference type="SUPFAM" id="SSF102215">
    <property type="entry name" value="Creatininase"/>
    <property type="match status" value="1"/>
</dbReference>
<dbReference type="AlphaFoldDB" id="A0A7Z0ESR3"/>
<dbReference type="Gene3D" id="3.40.50.10310">
    <property type="entry name" value="Creatininase"/>
    <property type="match status" value="1"/>
</dbReference>
<dbReference type="GO" id="GO:0047789">
    <property type="term" value="F:creatininase activity"/>
    <property type="evidence" value="ECO:0007669"/>
    <property type="project" value="UniProtKB-EC"/>
</dbReference>
<keyword evidence="2" id="KW-0479">Metal-binding</keyword>
<evidence type="ECO:0000313" key="7">
    <source>
        <dbReference type="Proteomes" id="UP000572051"/>
    </source>
</evidence>
<dbReference type="InterPro" id="IPR003785">
    <property type="entry name" value="Creatininase/forma_Hydrolase"/>
</dbReference>
<dbReference type="InterPro" id="IPR024087">
    <property type="entry name" value="Creatininase-like_sf"/>
</dbReference>
<proteinExistence type="inferred from homology"/>
<evidence type="ECO:0000256" key="4">
    <source>
        <dbReference type="ARBA" id="ARBA00022833"/>
    </source>
</evidence>
<gene>
    <name evidence="6" type="ORF">HNR10_004952</name>
</gene>
<dbReference type="EMBL" id="JACCFS010000001">
    <property type="protein sequence ID" value="NYJ37071.1"/>
    <property type="molecule type" value="Genomic_DNA"/>
</dbReference>
<evidence type="ECO:0000256" key="1">
    <source>
        <dbReference type="ARBA" id="ARBA00001947"/>
    </source>
</evidence>
<evidence type="ECO:0000256" key="3">
    <source>
        <dbReference type="ARBA" id="ARBA00022801"/>
    </source>
</evidence>
<keyword evidence="3 6" id="KW-0378">Hydrolase</keyword>
<protein>
    <submittedName>
        <fullName evidence="6">Creatinine amidohydrolase</fullName>
        <ecNumber evidence="6">3.5.2.10</ecNumber>
    </submittedName>
</protein>